<gene>
    <name evidence="2" type="ORF">AWB83_03573</name>
</gene>
<protein>
    <recommendedName>
        <fullName evidence="4">Oligosaccharide repeat unit polymerase</fullName>
    </recommendedName>
</protein>
<name>A0A158BS24_9BURK</name>
<feature type="transmembrane region" description="Helical" evidence="1">
    <location>
        <begin position="196"/>
        <end position="217"/>
    </location>
</feature>
<evidence type="ECO:0008006" key="4">
    <source>
        <dbReference type="Google" id="ProtNLM"/>
    </source>
</evidence>
<evidence type="ECO:0000313" key="3">
    <source>
        <dbReference type="Proteomes" id="UP000054978"/>
    </source>
</evidence>
<dbReference type="InterPro" id="IPR002760">
    <property type="entry name" value="O_anti_polymase"/>
</dbReference>
<sequence>MNALRVVAATLQPKKPKRLGPVTIFTAAYLVYNLLGLLRAPWMIANAYDKSLCWDLFLIGLAGLAGGAWLGRRMLRVRRRAAPARGRTSKQLSMLFLLTFCGCIGFAVIANHGIPLLQGEDRFGNSALISNLAPFYGFWVLVRLISDAEHGRRPSLLPPLVYVTGVLILGYRSPVLAFVLTYTCYLAIFRLSRRRAVWCGLAVGVALVVFAASLALFRVTQNYDAARFFANVDVAFIADHPYLLPVIPALSMFDFSQSTIAALGSVLHEPMYGGLFLSNFETFLPGKHWGARNIIGDLTGARWIAGRPMSITPTLQGALFVDFGQAGVFAGFFLLAIAIRMCHAAATSGGALARFCFCFFFAMTLMAIHAGYWDVSFVFVGIFVLTIKVFDRLKAFSRTHESLT</sequence>
<evidence type="ECO:0000256" key="1">
    <source>
        <dbReference type="SAM" id="Phobius"/>
    </source>
</evidence>
<dbReference type="STRING" id="1777144.AWB83_03573"/>
<keyword evidence="3" id="KW-1185">Reference proteome</keyword>
<keyword evidence="1" id="KW-1133">Transmembrane helix</keyword>
<comment type="caution">
    <text evidence="2">The sequence shown here is derived from an EMBL/GenBank/DDBJ whole genome shotgun (WGS) entry which is preliminary data.</text>
</comment>
<keyword evidence="1" id="KW-0812">Transmembrane</keyword>
<reference evidence="2" key="1">
    <citation type="submission" date="2016-01" db="EMBL/GenBank/DDBJ databases">
        <authorList>
            <person name="Peeters C."/>
        </authorList>
    </citation>
    <scope>NUCLEOTIDE SEQUENCE [LARGE SCALE GENOMIC DNA]</scope>
    <source>
        <strain evidence="2">LMG 29326</strain>
    </source>
</reference>
<proteinExistence type="predicted"/>
<organism evidence="2 3">
    <name type="scientific">Caballeronia ptereochthonis</name>
    <dbReference type="NCBI Taxonomy" id="1777144"/>
    <lineage>
        <taxon>Bacteria</taxon>
        <taxon>Pseudomonadati</taxon>
        <taxon>Pseudomonadota</taxon>
        <taxon>Betaproteobacteria</taxon>
        <taxon>Burkholderiales</taxon>
        <taxon>Burkholderiaceae</taxon>
        <taxon>Caballeronia</taxon>
    </lineage>
</organism>
<dbReference type="Pfam" id="PF01901">
    <property type="entry name" value="O_anti_polymase"/>
    <property type="match status" value="1"/>
</dbReference>
<evidence type="ECO:0000313" key="2">
    <source>
        <dbReference type="EMBL" id="SAK72884.1"/>
    </source>
</evidence>
<feature type="transmembrane region" description="Helical" evidence="1">
    <location>
        <begin position="160"/>
        <end position="189"/>
    </location>
</feature>
<feature type="transmembrane region" description="Helical" evidence="1">
    <location>
        <begin position="351"/>
        <end position="369"/>
    </location>
</feature>
<accession>A0A158BS24</accession>
<feature type="transmembrane region" description="Helical" evidence="1">
    <location>
        <begin position="92"/>
        <end position="114"/>
    </location>
</feature>
<feature type="transmembrane region" description="Helical" evidence="1">
    <location>
        <begin position="21"/>
        <end position="42"/>
    </location>
</feature>
<dbReference type="EMBL" id="FCOB02000016">
    <property type="protein sequence ID" value="SAK72884.1"/>
    <property type="molecule type" value="Genomic_DNA"/>
</dbReference>
<feature type="transmembrane region" description="Helical" evidence="1">
    <location>
        <begin position="317"/>
        <end position="339"/>
    </location>
</feature>
<feature type="transmembrane region" description="Helical" evidence="1">
    <location>
        <begin position="54"/>
        <end position="71"/>
    </location>
</feature>
<keyword evidence="1" id="KW-0472">Membrane</keyword>
<dbReference type="AlphaFoldDB" id="A0A158BS24"/>
<dbReference type="Proteomes" id="UP000054978">
    <property type="component" value="Unassembled WGS sequence"/>
</dbReference>